<dbReference type="EMBL" id="BKAG01000051">
    <property type="protein sequence ID" value="GEP45493.1"/>
    <property type="molecule type" value="Genomic_DNA"/>
</dbReference>
<protein>
    <submittedName>
        <fullName evidence="1">Uncharacterized protein</fullName>
    </submittedName>
</protein>
<evidence type="ECO:0000313" key="2">
    <source>
        <dbReference type="Proteomes" id="UP000321577"/>
    </source>
</evidence>
<dbReference type="Proteomes" id="UP000321577">
    <property type="component" value="Unassembled WGS sequence"/>
</dbReference>
<gene>
    <name evidence="1" type="ORF">BGE01nite_47840</name>
</gene>
<dbReference type="AlphaFoldDB" id="A0A512MFG7"/>
<comment type="caution">
    <text evidence="1">The sequence shown here is derived from an EMBL/GenBank/DDBJ whole genome shotgun (WGS) entry which is preliminary data.</text>
</comment>
<evidence type="ECO:0000313" key="1">
    <source>
        <dbReference type="EMBL" id="GEP45493.1"/>
    </source>
</evidence>
<sequence>MLIVVAIIGALSAVVISFYGRYHRDVVLRVRDQRNAQEITSLTMGANAAGAEVIAPDDMEQTILNLIEGRNGKVGAFKGHHFGLSKLTAEEIAGAMRYLRWHAGFPSYVPEGVPAVDAGN</sequence>
<name>A0A512MFG7_9BACT</name>
<accession>A0A512MFG7</accession>
<reference evidence="1 2" key="1">
    <citation type="submission" date="2019-07" db="EMBL/GenBank/DDBJ databases">
        <title>Whole genome shotgun sequence of Brevifollis gellanilyticus NBRC 108608.</title>
        <authorList>
            <person name="Hosoyama A."/>
            <person name="Uohara A."/>
            <person name="Ohji S."/>
            <person name="Ichikawa N."/>
        </authorList>
    </citation>
    <scope>NUCLEOTIDE SEQUENCE [LARGE SCALE GENOMIC DNA]</scope>
    <source>
        <strain evidence="1 2">NBRC 108608</strain>
    </source>
</reference>
<organism evidence="1 2">
    <name type="scientific">Brevifollis gellanilyticus</name>
    <dbReference type="NCBI Taxonomy" id="748831"/>
    <lineage>
        <taxon>Bacteria</taxon>
        <taxon>Pseudomonadati</taxon>
        <taxon>Verrucomicrobiota</taxon>
        <taxon>Verrucomicrobiia</taxon>
        <taxon>Verrucomicrobiales</taxon>
        <taxon>Verrucomicrobiaceae</taxon>
    </lineage>
</organism>
<keyword evidence="2" id="KW-1185">Reference proteome</keyword>
<proteinExistence type="predicted"/>